<evidence type="ECO:0000313" key="11">
    <source>
        <dbReference type="Proteomes" id="UP001233172"/>
    </source>
</evidence>
<keyword evidence="6" id="KW-0915">Sodium</keyword>
<reference evidence="10" key="2">
    <citation type="submission" date="2023-04" db="EMBL/GenBank/DDBJ databases">
        <authorList>
            <person name="Bu L."/>
            <person name="Lu L."/>
            <person name="Laidemitt M.R."/>
            <person name="Zhang S.M."/>
            <person name="Mutuku M."/>
            <person name="Mkoji G."/>
            <person name="Steinauer M."/>
            <person name="Loker E.S."/>
        </authorList>
    </citation>
    <scope>NUCLEOTIDE SEQUENCE</scope>
    <source>
        <strain evidence="10">KasaAsao</strain>
        <tissue evidence="10">Whole Snail</tissue>
    </source>
</reference>
<dbReference type="EMBL" id="JASAOG010000145">
    <property type="protein sequence ID" value="KAK0047800.1"/>
    <property type="molecule type" value="Genomic_DNA"/>
</dbReference>
<dbReference type="GO" id="GO:0046872">
    <property type="term" value="F:metal ion binding"/>
    <property type="evidence" value="ECO:0007669"/>
    <property type="project" value="UniProtKB-KW"/>
</dbReference>
<dbReference type="Pfam" id="PF00209">
    <property type="entry name" value="SNF"/>
    <property type="match status" value="1"/>
</dbReference>
<dbReference type="GO" id="GO:0005283">
    <property type="term" value="F:amino acid:sodium symporter activity"/>
    <property type="evidence" value="ECO:0007669"/>
    <property type="project" value="TreeGrafter"/>
</dbReference>
<evidence type="ECO:0000313" key="10">
    <source>
        <dbReference type="EMBL" id="KAK0047800.1"/>
    </source>
</evidence>
<evidence type="ECO:0000256" key="8">
    <source>
        <dbReference type="RuleBase" id="RU003732"/>
    </source>
</evidence>
<dbReference type="PROSITE" id="PS00610">
    <property type="entry name" value="NA_NEUROTRAN_SYMP_1"/>
    <property type="match status" value="1"/>
</dbReference>
<feature type="transmembrane region" description="Helical" evidence="9">
    <location>
        <begin position="43"/>
        <end position="64"/>
    </location>
</feature>
<feature type="binding site" evidence="6">
    <location>
        <position position="312"/>
    </location>
    <ligand>
        <name>Na(+)</name>
        <dbReference type="ChEBI" id="CHEBI:29101"/>
        <label>1</label>
    </ligand>
</feature>
<feature type="transmembrane region" description="Helical" evidence="9">
    <location>
        <begin position="306"/>
        <end position="330"/>
    </location>
</feature>
<dbReference type="GO" id="GO:0005886">
    <property type="term" value="C:plasma membrane"/>
    <property type="evidence" value="ECO:0007669"/>
    <property type="project" value="TreeGrafter"/>
</dbReference>
<evidence type="ECO:0000256" key="6">
    <source>
        <dbReference type="PIRSR" id="PIRSR600175-1"/>
    </source>
</evidence>
<keyword evidence="4 9" id="KW-1133">Transmembrane helix</keyword>
<keyword evidence="5 9" id="KW-0472">Membrane</keyword>
<evidence type="ECO:0000256" key="7">
    <source>
        <dbReference type="PIRSR" id="PIRSR600175-2"/>
    </source>
</evidence>
<dbReference type="SUPFAM" id="SSF161070">
    <property type="entry name" value="SNF-like"/>
    <property type="match status" value="1"/>
</dbReference>
<reference evidence="10" key="1">
    <citation type="journal article" date="2023" name="PLoS Negl. Trop. Dis.">
        <title>A genome sequence for Biomphalaria pfeifferi, the major vector snail for the human-infecting parasite Schistosoma mansoni.</title>
        <authorList>
            <person name="Bu L."/>
            <person name="Lu L."/>
            <person name="Laidemitt M.R."/>
            <person name="Zhang S.M."/>
            <person name="Mutuku M."/>
            <person name="Mkoji G."/>
            <person name="Steinauer M."/>
            <person name="Loker E.S."/>
        </authorList>
    </citation>
    <scope>NUCLEOTIDE SEQUENCE</scope>
    <source>
        <strain evidence="10">KasaAsao</strain>
    </source>
</reference>
<keyword evidence="8" id="KW-0769">Symport</keyword>
<comment type="caution">
    <text evidence="10">The sequence shown here is derived from an EMBL/GenBank/DDBJ whole genome shotgun (WGS) entry which is preliminary data.</text>
</comment>
<proteinExistence type="inferred from homology"/>
<keyword evidence="6" id="KW-0479">Metal-binding</keyword>
<evidence type="ECO:0000256" key="4">
    <source>
        <dbReference type="ARBA" id="ARBA00022989"/>
    </source>
</evidence>
<feature type="transmembrane region" description="Helical" evidence="9">
    <location>
        <begin position="85"/>
        <end position="112"/>
    </location>
</feature>
<keyword evidence="3 8" id="KW-0812">Transmembrane</keyword>
<feature type="binding site" evidence="6">
    <location>
        <position position="22"/>
    </location>
    <ligand>
        <name>Na(+)</name>
        <dbReference type="ChEBI" id="CHEBI:29101"/>
        <label>1</label>
    </ligand>
</feature>
<protein>
    <recommendedName>
        <fullName evidence="8">Transporter</fullName>
    </recommendedName>
</protein>
<dbReference type="PROSITE" id="PS50267">
    <property type="entry name" value="NA_NEUROTRAN_SYMP_3"/>
    <property type="match status" value="1"/>
</dbReference>
<keyword evidence="2 8" id="KW-0813">Transport</keyword>
<dbReference type="PRINTS" id="PR00176">
    <property type="entry name" value="NANEUSMPORT"/>
</dbReference>
<keyword evidence="7" id="KW-1015">Disulfide bond</keyword>
<evidence type="ECO:0000256" key="5">
    <source>
        <dbReference type="ARBA" id="ARBA00023136"/>
    </source>
</evidence>
<feature type="transmembrane region" description="Helical" evidence="9">
    <location>
        <begin position="12"/>
        <end position="31"/>
    </location>
</feature>
<evidence type="ECO:0000256" key="2">
    <source>
        <dbReference type="ARBA" id="ARBA00022448"/>
    </source>
</evidence>
<dbReference type="GO" id="GO:0089718">
    <property type="term" value="P:amino acid import across plasma membrane"/>
    <property type="evidence" value="ECO:0007669"/>
    <property type="project" value="TreeGrafter"/>
</dbReference>
<feature type="binding site" evidence="6">
    <location>
        <position position="26"/>
    </location>
    <ligand>
        <name>Na(+)</name>
        <dbReference type="ChEBI" id="CHEBI:29101"/>
        <label>1</label>
    </ligand>
</feature>
<dbReference type="AlphaFoldDB" id="A0AAD8B4C7"/>
<gene>
    <name evidence="10" type="ORF">Bpfe_022724</name>
</gene>
<organism evidence="10 11">
    <name type="scientific">Biomphalaria pfeifferi</name>
    <name type="common">Bloodfluke planorb</name>
    <name type="synonym">Freshwater snail</name>
    <dbReference type="NCBI Taxonomy" id="112525"/>
    <lineage>
        <taxon>Eukaryota</taxon>
        <taxon>Metazoa</taxon>
        <taxon>Spiralia</taxon>
        <taxon>Lophotrochozoa</taxon>
        <taxon>Mollusca</taxon>
        <taxon>Gastropoda</taxon>
        <taxon>Heterobranchia</taxon>
        <taxon>Euthyneura</taxon>
        <taxon>Panpulmonata</taxon>
        <taxon>Hygrophila</taxon>
        <taxon>Lymnaeoidea</taxon>
        <taxon>Planorbidae</taxon>
        <taxon>Biomphalaria</taxon>
    </lineage>
</organism>
<feature type="binding site" evidence="6">
    <location>
        <position position="19"/>
    </location>
    <ligand>
        <name>Na(+)</name>
        <dbReference type="ChEBI" id="CHEBI:29101"/>
        <label>1</label>
    </ligand>
</feature>
<dbReference type="PANTHER" id="PTHR11616">
    <property type="entry name" value="SODIUM/CHLORIDE DEPENDENT TRANSPORTER"/>
    <property type="match status" value="1"/>
</dbReference>
<feature type="binding site" evidence="6">
    <location>
        <position position="280"/>
    </location>
    <ligand>
        <name>Na(+)</name>
        <dbReference type="ChEBI" id="CHEBI:29101"/>
        <label>1</label>
    </ligand>
</feature>
<evidence type="ECO:0000256" key="9">
    <source>
        <dbReference type="SAM" id="Phobius"/>
    </source>
</evidence>
<dbReference type="Proteomes" id="UP001233172">
    <property type="component" value="Unassembled WGS sequence"/>
</dbReference>
<feature type="transmembrane region" description="Helical" evidence="9">
    <location>
        <begin position="227"/>
        <end position="257"/>
    </location>
</feature>
<keyword evidence="11" id="KW-1185">Reference proteome</keyword>
<dbReference type="PANTHER" id="PTHR11616:SF241">
    <property type="entry name" value="SODIUM- AND CHLORIDE-DEPENDENT GLYCINE TRANSPORTER 2"/>
    <property type="match status" value="1"/>
</dbReference>
<name>A0AAD8B4C7_BIOPF</name>
<sequence length="344" mass="38891">MTDREGWVGKLDFILTCIGYAVGLGNIWRFPYLCYKSGGGAFLIPYSLFLILCGLPLFFLEVIYGQFSSLSPVAIWKVTPLFKGVGIGMNMISGIVCIYYNVIIAWTLYYLFLSFRAALPWSHCGNDWNTIHCKDDSGFRNLTSNTELLSNFNQMVMNKSGYENNQSEKYVSASEEFWERYVLDMSQGIDSPGNIRWHLFICLAVSWLCVFMCLFKGVKILGKVMHFAAPFPYLVLTILLIRGCTLPGATKGLLFYIVPRWEKLTDFNVWGDAALQIFYSVGMAWGGIITMASYNKFNHNVYRDSMLVPVINCGTSLFAGFVIFSVLGYMAHELNTSVDEIVTQ</sequence>
<comment type="similarity">
    <text evidence="8">Belongs to the sodium:neurotransmitter symporter (SNF) (TC 2.A.22) family.</text>
</comment>
<evidence type="ECO:0000256" key="3">
    <source>
        <dbReference type="ARBA" id="ARBA00022692"/>
    </source>
</evidence>
<feature type="transmembrane region" description="Helical" evidence="9">
    <location>
        <begin position="195"/>
        <end position="215"/>
    </location>
</feature>
<feature type="transmembrane region" description="Helical" evidence="9">
    <location>
        <begin position="277"/>
        <end position="294"/>
    </location>
</feature>
<comment type="subcellular location">
    <subcellularLocation>
        <location evidence="1">Membrane</location>
        <topology evidence="1">Multi-pass membrane protein</topology>
    </subcellularLocation>
</comment>
<evidence type="ECO:0000256" key="1">
    <source>
        <dbReference type="ARBA" id="ARBA00004141"/>
    </source>
</evidence>
<feature type="non-terminal residue" evidence="10">
    <location>
        <position position="344"/>
    </location>
</feature>
<feature type="binding site" evidence="6">
    <location>
        <position position="21"/>
    </location>
    <ligand>
        <name>Na(+)</name>
        <dbReference type="ChEBI" id="CHEBI:29101"/>
        <label>1</label>
    </ligand>
</feature>
<accession>A0AAD8B4C7</accession>
<feature type="disulfide bond" evidence="7">
    <location>
        <begin position="124"/>
        <end position="133"/>
    </location>
</feature>
<dbReference type="InterPro" id="IPR000175">
    <property type="entry name" value="Na/ntran_symport"/>
</dbReference>
<dbReference type="InterPro" id="IPR037272">
    <property type="entry name" value="SNS_sf"/>
</dbReference>